<evidence type="ECO:0000256" key="3">
    <source>
        <dbReference type="ARBA" id="ARBA00022692"/>
    </source>
</evidence>
<comment type="similarity">
    <text evidence="2">Belongs to the TspO/BZRP family.</text>
</comment>
<sequence>MRVWVLIVALLLPNVGGWLSSISVMGQVSRPDGDSWYDTINKPSWTPPNWVFGPAWTVFYTMIGYSSYLVYRDGGGFTEKSQFPLTLYLIHLFVNWTWTPVFFGLHKLGLALLHIVILDILAVGCAISFYMVNRWAAGLFLPYIAWSIFATCLTATLWHLN</sequence>
<protein>
    <submittedName>
        <fullName evidence="9">Translocator protein-like</fullName>
    </submittedName>
</protein>
<keyword evidence="4 6" id="KW-1133">Transmembrane helix</keyword>
<evidence type="ECO:0000256" key="7">
    <source>
        <dbReference type="SAM" id="SignalP"/>
    </source>
</evidence>
<evidence type="ECO:0000256" key="4">
    <source>
        <dbReference type="ARBA" id="ARBA00022989"/>
    </source>
</evidence>
<feature type="transmembrane region" description="Helical" evidence="6">
    <location>
        <begin position="111"/>
        <end position="132"/>
    </location>
</feature>
<keyword evidence="7" id="KW-0732">Signal</keyword>
<dbReference type="GeneID" id="114240981"/>
<dbReference type="InterPro" id="IPR004307">
    <property type="entry name" value="TspO_MBR"/>
</dbReference>
<gene>
    <name evidence="9" type="primary">LOC114240981</name>
</gene>
<dbReference type="PIRSF" id="PIRSF005859">
    <property type="entry name" value="PBR"/>
    <property type="match status" value="1"/>
</dbReference>
<name>A0A6J2JDD5_BOMMA</name>
<dbReference type="FunFam" id="1.20.1260.100:FF:000001">
    <property type="entry name" value="translocator protein 2"/>
    <property type="match status" value="1"/>
</dbReference>
<dbReference type="AlphaFoldDB" id="A0A6J2JDD5"/>
<dbReference type="PANTHER" id="PTHR10057:SF0">
    <property type="entry name" value="TRANSLOCATOR PROTEIN"/>
    <property type="match status" value="1"/>
</dbReference>
<dbReference type="OrthoDB" id="8841220at2759"/>
<accession>A0A6J2JDD5</accession>
<dbReference type="RefSeq" id="XP_028027491.1">
    <property type="nucleotide sequence ID" value="XM_028171690.1"/>
</dbReference>
<dbReference type="Gene3D" id="1.20.1260.100">
    <property type="entry name" value="TspO/MBR protein"/>
    <property type="match status" value="1"/>
</dbReference>
<feature type="chain" id="PRO_5026764069" evidence="7">
    <location>
        <begin position="18"/>
        <end position="161"/>
    </location>
</feature>
<dbReference type="InterPro" id="IPR038330">
    <property type="entry name" value="TspO/MBR-related_sf"/>
</dbReference>
<dbReference type="Pfam" id="PF03073">
    <property type="entry name" value="TspO_MBR"/>
    <property type="match status" value="1"/>
</dbReference>
<keyword evidence="3 6" id="KW-0812">Transmembrane</keyword>
<evidence type="ECO:0000256" key="6">
    <source>
        <dbReference type="SAM" id="Phobius"/>
    </source>
</evidence>
<feature type="transmembrane region" description="Helical" evidence="6">
    <location>
        <begin position="50"/>
        <end position="71"/>
    </location>
</feature>
<dbReference type="PANTHER" id="PTHR10057">
    <property type="entry name" value="PERIPHERAL-TYPE BENZODIAZEPINE RECEPTOR"/>
    <property type="match status" value="1"/>
</dbReference>
<feature type="transmembrane region" description="Helical" evidence="6">
    <location>
        <begin position="139"/>
        <end position="160"/>
    </location>
</feature>
<dbReference type="CDD" id="cd15904">
    <property type="entry name" value="TSPO_MBR"/>
    <property type="match status" value="1"/>
</dbReference>
<dbReference type="KEGG" id="bman:114240981"/>
<evidence type="ECO:0000313" key="8">
    <source>
        <dbReference type="Proteomes" id="UP000504629"/>
    </source>
</evidence>
<comment type="subcellular location">
    <subcellularLocation>
        <location evidence="1">Membrane</location>
        <topology evidence="1">Multi-pass membrane protein</topology>
    </subcellularLocation>
</comment>
<organism evidence="8 9">
    <name type="scientific">Bombyx mandarina</name>
    <name type="common">Wild silk moth</name>
    <name type="synonym">Wild silkworm</name>
    <dbReference type="NCBI Taxonomy" id="7092"/>
    <lineage>
        <taxon>Eukaryota</taxon>
        <taxon>Metazoa</taxon>
        <taxon>Ecdysozoa</taxon>
        <taxon>Arthropoda</taxon>
        <taxon>Hexapoda</taxon>
        <taxon>Insecta</taxon>
        <taxon>Pterygota</taxon>
        <taxon>Neoptera</taxon>
        <taxon>Endopterygota</taxon>
        <taxon>Lepidoptera</taxon>
        <taxon>Glossata</taxon>
        <taxon>Ditrysia</taxon>
        <taxon>Bombycoidea</taxon>
        <taxon>Bombycidae</taxon>
        <taxon>Bombycinae</taxon>
        <taxon>Bombyx</taxon>
    </lineage>
</organism>
<evidence type="ECO:0000256" key="2">
    <source>
        <dbReference type="ARBA" id="ARBA00007524"/>
    </source>
</evidence>
<evidence type="ECO:0000256" key="5">
    <source>
        <dbReference type="ARBA" id="ARBA00023136"/>
    </source>
</evidence>
<feature type="signal peptide" evidence="7">
    <location>
        <begin position="1"/>
        <end position="17"/>
    </location>
</feature>
<proteinExistence type="inferred from homology"/>
<feature type="transmembrane region" description="Helical" evidence="6">
    <location>
        <begin position="83"/>
        <end position="105"/>
    </location>
</feature>
<evidence type="ECO:0000313" key="9">
    <source>
        <dbReference type="RefSeq" id="XP_028027491.1"/>
    </source>
</evidence>
<dbReference type="GO" id="GO:0005741">
    <property type="term" value="C:mitochondrial outer membrane"/>
    <property type="evidence" value="ECO:0007669"/>
    <property type="project" value="TreeGrafter"/>
</dbReference>
<dbReference type="GO" id="GO:0033013">
    <property type="term" value="P:tetrapyrrole metabolic process"/>
    <property type="evidence" value="ECO:0007669"/>
    <property type="project" value="UniProtKB-ARBA"/>
</dbReference>
<keyword evidence="5 6" id="KW-0472">Membrane</keyword>
<reference evidence="9" key="1">
    <citation type="submission" date="2025-08" db="UniProtKB">
        <authorList>
            <consortium name="RefSeq"/>
        </authorList>
    </citation>
    <scope>IDENTIFICATION</scope>
    <source>
        <tissue evidence="9">Silk gland</tissue>
    </source>
</reference>
<keyword evidence="8" id="KW-1185">Reference proteome</keyword>
<dbReference type="Proteomes" id="UP000504629">
    <property type="component" value="Unplaced"/>
</dbReference>
<evidence type="ECO:0000256" key="1">
    <source>
        <dbReference type="ARBA" id="ARBA00004141"/>
    </source>
</evidence>